<sequence length="214" mass="23242">MSSGHDGRDDDSSGHEHKAFKFTIVDSKVTAAFELDDGVWESKSIDDDGSETYVVEGTEVVRTEVKPFGTEITRYADVDSDGTYLRVSEQWTVSPGANGTVPKFSGLLRFSPTDSDDAIAVRAGEDCSGGRGSDDFVIRDASHLRIDDFSSLEHDTLVFDTGLGLTSREHLASFITDIHQEGTNFIVNFGSDVSITLVGVQPDHISWDDVSVLS</sequence>
<organism evidence="1 2">
    <name type="scientific">Nitrosomonas oligotropha</name>
    <dbReference type="NCBI Taxonomy" id="42354"/>
    <lineage>
        <taxon>Bacteria</taxon>
        <taxon>Pseudomonadati</taxon>
        <taxon>Pseudomonadota</taxon>
        <taxon>Betaproteobacteria</taxon>
        <taxon>Nitrosomonadales</taxon>
        <taxon>Nitrosomonadaceae</taxon>
        <taxon>Nitrosomonas</taxon>
    </lineage>
</organism>
<keyword evidence="2" id="KW-1185">Reference proteome</keyword>
<dbReference type="RefSeq" id="WP_090314809.1">
    <property type="nucleotide sequence ID" value="NZ_FNOE01000001.1"/>
</dbReference>
<dbReference type="AlphaFoldDB" id="A0A1H8JMK3"/>
<evidence type="ECO:0000313" key="2">
    <source>
        <dbReference type="Proteomes" id="UP000198814"/>
    </source>
</evidence>
<dbReference type="STRING" id="42354.SAMN05216333_101247"/>
<name>A0A1H8JMK3_9PROT</name>
<protein>
    <submittedName>
        <fullName evidence="1">Uncharacterized protein</fullName>
    </submittedName>
</protein>
<gene>
    <name evidence="1" type="ORF">SAMN05216333_101247</name>
</gene>
<dbReference type="Proteomes" id="UP000198814">
    <property type="component" value="Unassembled WGS sequence"/>
</dbReference>
<dbReference type="OrthoDB" id="8549001at2"/>
<dbReference type="EMBL" id="FODO01000001">
    <property type="protein sequence ID" value="SEN81771.1"/>
    <property type="molecule type" value="Genomic_DNA"/>
</dbReference>
<proteinExistence type="predicted"/>
<reference evidence="2" key="1">
    <citation type="submission" date="2016-10" db="EMBL/GenBank/DDBJ databases">
        <authorList>
            <person name="Varghese N."/>
            <person name="Submissions S."/>
        </authorList>
    </citation>
    <scope>NUCLEOTIDE SEQUENCE [LARGE SCALE GENOMIC DNA]</scope>
    <source>
        <strain evidence="2">Nm76</strain>
    </source>
</reference>
<accession>A0A1H8JMK3</accession>
<evidence type="ECO:0000313" key="1">
    <source>
        <dbReference type="EMBL" id="SEN81771.1"/>
    </source>
</evidence>